<reference evidence="1 2" key="2">
    <citation type="journal article" date="2016" name="Int. J. Syst. Evol. Microbiol.">
        <title>Flavisolibacter tropicus sp. nov., isolated from tropical soil.</title>
        <authorList>
            <person name="Lee J.J."/>
            <person name="Kang M.S."/>
            <person name="Kim G.S."/>
            <person name="Lee C.S."/>
            <person name="Lim S."/>
            <person name="Lee J."/>
            <person name="Roh S.H."/>
            <person name="Kang H."/>
            <person name="Ha J.M."/>
            <person name="Bae S."/>
            <person name="Jung H.Y."/>
            <person name="Kim M.K."/>
        </authorList>
    </citation>
    <scope>NUCLEOTIDE SEQUENCE [LARGE SCALE GENOMIC DNA]</scope>
    <source>
        <strain evidence="1 2">LCS9</strain>
    </source>
</reference>
<name>A0A172TVH0_9BACT</name>
<dbReference type="EMBL" id="CP011390">
    <property type="protein sequence ID" value="ANE51121.1"/>
    <property type="molecule type" value="Genomic_DNA"/>
</dbReference>
<accession>A0A172TVH0</accession>
<keyword evidence="2" id="KW-1185">Reference proteome</keyword>
<proteinExistence type="predicted"/>
<dbReference type="Gene3D" id="3.40.50.150">
    <property type="entry name" value="Vaccinia Virus protein VP39"/>
    <property type="match status" value="1"/>
</dbReference>
<dbReference type="Proteomes" id="UP000077177">
    <property type="component" value="Chromosome"/>
</dbReference>
<dbReference type="InterPro" id="IPR029063">
    <property type="entry name" value="SAM-dependent_MTases_sf"/>
</dbReference>
<evidence type="ECO:0008006" key="3">
    <source>
        <dbReference type="Google" id="ProtNLM"/>
    </source>
</evidence>
<dbReference type="STRING" id="1492898.SY85_12025"/>
<dbReference type="AlphaFoldDB" id="A0A172TVH0"/>
<gene>
    <name evidence="1" type="ORF">SY85_12025</name>
</gene>
<reference evidence="2" key="1">
    <citation type="submission" date="2015-01" db="EMBL/GenBank/DDBJ databases">
        <title>Flavisolibacter sp./LCS9/ whole genome sequencing.</title>
        <authorList>
            <person name="Kim M.K."/>
            <person name="Srinivasan S."/>
            <person name="Lee J.-J."/>
        </authorList>
    </citation>
    <scope>NUCLEOTIDE SEQUENCE [LARGE SCALE GENOMIC DNA]</scope>
    <source>
        <strain evidence="2">LCS9</strain>
    </source>
</reference>
<protein>
    <recommendedName>
        <fullName evidence="3">Methyltransferase domain-containing protein</fullName>
    </recommendedName>
</protein>
<dbReference type="OrthoDB" id="9789123at2"/>
<evidence type="ECO:0000313" key="1">
    <source>
        <dbReference type="EMBL" id="ANE51121.1"/>
    </source>
</evidence>
<dbReference type="RefSeq" id="WP_066404801.1">
    <property type="nucleotide sequence ID" value="NZ_CP011390.1"/>
</dbReference>
<dbReference type="PANTHER" id="PTHR43861">
    <property type="entry name" value="TRANS-ACONITATE 2-METHYLTRANSFERASE-RELATED"/>
    <property type="match status" value="1"/>
</dbReference>
<evidence type="ECO:0000313" key="2">
    <source>
        <dbReference type="Proteomes" id="UP000077177"/>
    </source>
</evidence>
<organism evidence="1 2">
    <name type="scientific">Flavisolibacter tropicus</name>
    <dbReference type="NCBI Taxonomy" id="1492898"/>
    <lineage>
        <taxon>Bacteria</taxon>
        <taxon>Pseudomonadati</taxon>
        <taxon>Bacteroidota</taxon>
        <taxon>Chitinophagia</taxon>
        <taxon>Chitinophagales</taxon>
        <taxon>Chitinophagaceae</taxon>
        <taxon>Flavisolibacter</taxon>
    </lineage>
</organism>
<dbReference type="KEGG" id="fla:SY85_12025"/>
<dbReference type="CDD" id="cd02440">
    <property type="entry name" value="AdoMet_MTases"/>
    <property type="match status" value="1"/>
</dbReference>
<sequence>MKTIQENSYQKNVFVDFEEESKRLTIQATFLHQVELDILIRHGLKEHHDVLDIGCGQGFLAHLVSGYLTSGQIDGVDINAAFVQEAQQTFLSPNLRYHCSAILEYTPEKQYDFIYARLLFQHLKDPLTALLHLKQYLKPGGRICIIDVNDEWLFLEPSLPAFDRLVNASIDYQQKQGGNRLIAKALPNLLRNAGLGTPQLEIVPFSSDIAGMKLFLEVAISFRANYAYSDIHGLELYHSIKESILNASEPYFGLMGVSCISACNDQN</sequence>
<dbReference type="Pfam" id="PF13489">
    <property type="entry name" value="Methyltransf_23"/>
    <property type="match status" value="1"/>
</dbReference>
<dbReference type="SUPFAM" id="SSF53335">
    <property type="entry name" value="S-adenosyl-L-methionine-dependent methyltransferases"/>
    <property type="match status" value="1"/>
</dbReference>